<gene>
    <name evidence="1" type="ORF">V1517DRAFT_321933</name>
</gene>
<reference evidence="2" key="1">
    <citation type="journal article" date="2024" name="Front. Bioeng. Biotechnol.">
        <title>Genome-scale model development and genomic sequencing of the oleaginous clade Lipomyces.</title>
        <authorList>
            <person name="Czajka J.J."/>
            <person name="Han Y."/>
            <person name="Kim J."/>
            <person name="Mondo S.J."/>
            <person name="Hofstad B.A."/>
            <person name="Robles A."/>
            <person name="Haridas S."/>
            <person name="Riley R."/>
            <person name="LaButti K."/>
            <person name="Pangilinan J."/>
            <person name="Andreopoulos W."/>
            <person name="Lipzen A."/>
            <person name="Yan J."/>
            <person name="Wang M."/>
            <person name="Ng V."/>
            <person name="Grigoriev I.V."/>
            <person name="Spatafora J.W."/>
            <person name="Magnuson J.K."/>
            <person name="Baker S.E."/>
            <person name="Pomraning K.R."/>
        </authorList>
    </citation>
    <scope>NUCLEOTIDE SEQUENCE [LARGE SCALE GENOMIC DNA]</scope>
    <source>
        <strain evidence="2">CBS 10300</strain>
    </source>
</reference>
<evidence type="ECO:0000313" key="1">
    <source>
        <dbReference type="EMBL" id="KAK9322864.1"/>
    </source>
</evidence>
<dbReference type="EMBL" id="MU970069">
    <property type="protein sequence ID" value="KAK9322864.1"/>
    <property type="molecule type" value="Genomic_DNA"/>
</dbReference>
<dbReference type="Proteomes" id="UP001489719">
    <property type="component" value="Unassembled WGS sequence"/>
</dbReference>
<sequence>MSTPTQPPKKRSRKVSILSAANTPSKQALAASRVSHLEHPHPLRQTSFPRDFSSDDRNEGDRSEEGYFGTFTGPGAENGQNDDEVVEDEDFDVTRQAIRRGDNDDDDDDEDDDGGLFNFSSVALNADNSKRSIIGSKRPQDADVYDKEDGGRGTAENSAEDVDVFGQLFPDAAEFGVDIDDVELSNMAAELPDNLHDVENLVSINRGANQTQKRRRIFGPGMSQEQIKLLISSFTDDQMERYETFRRANISRGGVKKLANAVLNQSIANNVAVAISGFSKVFLGEVIERALDVQRRMDPPYSLNPYASPKPLLPEHIREAWRLYKQETALVPAAHWRRAGGQGDGRMFR</sequence>
<organism evidence="1 2">
    <name type="scientific">Lipomyces orientalis</name>
    <dbReference type="NCBI Taxonomy" id="1233043"/>
    <lineage>
        <taxon>Eukaryota</taxon>
        <taxon>Fungi</taxon>
        <taxon>Dikarya</taxon>
        <taxon>Ascomycota</taxon>
        <taxon>Saccharomycotina</taxon>
        <taxon>Lipomycetes</taxon>
        <taxon>Lipomycetales</taxon>
        <taxon>Lipomycetaceae</taxon>
        <taxon>Lipomyces</taxon>
    </lineage>
</organism>
<comment type="caution">
    <text evidence="1">The sequence shown here is derived from an EMBL/GenBank/DDBJ whole genome shotgun (WGS) entry which is preliminary data.</text>
</comment>
<name>A0ACC3TNX3_9ASCO</name>
<accession>A0ACC3TNX3</accession>
<evidence type="ECO:0000313" key="2">
    <source>
        <dbReference type="Proteomes" id="UP001489719"/>
    </source>
</evidence>
<proteinExistence type="predicted"/>
<keyword evidence="2" id="KW-1185">Reference proteome</keyword>
<protein>
    <submittedName>
        <fullName evidence="1">HTAFII28-like protein conserved region-domain-containing protein</fullName>
    </submittedName>
</protein>